<evidence type="ECO:0000256" key="1">
    <source>
        <dbReference type="SAM" id="Coils"/>
    </source>
</evidence>
<sequence>MDNELSRLEAQLEQLIGLYEAGKRERRELAERVVALEAHNRRLSEKVALATEKLETILERLPEA</sequence>
<dbReference type="Proteomes" id="UP000599523">
    <property type="component" value="Unassembled WGS sequence"/>
</dbReference>
<keyword evidence="3" id="KW-1185">Reference proteome</keyword>
<keyword evidence="1" id="KW-0175">Coiled coil</keyword>
<evidence type="ECO:0008006" key="4">
    <source>
        <dbReference type="Google" id="ProtNLM"/>
    </source>
</evidence>
<dbReference type="RefSeq" id="WP_168986795.1">
    <property type="nucleotide sequence ID" value="NZ_CAWPHM010000033.1"/>
</dbReference>
<organism evidence="2 3">
    <name type="scientific">Azoarcus taiwanensis</name>
    <dbReference type="NCBI Taxonomy" id="666964"/>
    <lineage>
        <taxon>Bacteria</taxon>
        <taxon>Pseudomonadati</taxon>
        <taxon>Pseudomonadota</taxon>
        <taxon>Betaproteobacteria</taxon>
        <taxon>Rhodocyclales</taxon>
        <taxon>Zoogloeaceae</taxon>
        <taxon>Azoarcus</taxon>
    </lineage>
</organism>
<proteinExistence type="predicted"/>
<reference evidence="2" key="1">
    <citation type="submission" date="2019-12" db="EMBL/GenBank/DDBJ databases">
        <title>Comparative genomics gives insights into the taxonomy of the Azoarcus-Aromatoleum group and reveals separate origins of nif in the plant-associated Azoarcus and non-plant-associated Aromatoleum sub-groups.</title>
        <authorList>
            <person name="Lafos M."/>
            <person name="Maluk M."/>
            <person name="Batista M."/>
            <person name="Junghare M."/>
            <person name="Carmona M."/>
            <person name="Faoro H."/>
            <person name="Cruz L.M."/>
            <person name="Battistoni F."/>
            <person name="De Souza E."/>
            <person name="Pedrosa F."/>
            <person name="Chen W.-M."/>
            <person name="Poole P.S."/>
            <person name="Dixon R.A."/>
            <person name="James E.K."/>
        </authorList>
    </citation>
    <scope>NUCLEOTIDE SEQUENCE</scope>
    <source>
        <strain evidence="2">NSC3</strain>
    </source>
</reference>
<gene>
    <name evidence="2" type="ORF">GPA21_03330</name>
</gene>
<name>A0A972J7J9_9RHOO</name>
<evidence type="ECO:0000313" key="3">
    <source>
        <dbReference type="Proteomes" id="UP000599523"/>
    </source>
</evidence>
<dbReference type="EMBL" id="WTVM01000012">
    <property type="protein sequence ID" value="NMG02004.1"/>
    <property type="molecule type" value="Genomic_DNA"/>
</dbReference>
<protein>
    <recommendedName>
        <fullName evidence="4">Cell division protein ZapB</fullName>
    </recommendedName>
</protein>
<evidence type="ECO:0000313" key="2">
    <source>
        <dbReference type="EMBL" id="NMG02004.1"/>
    </source>
</evidence>
<dbReference type="AlphaFoldDB" id="A0A972J7J9"/>
<feature type="coiled-coil region" evidence="1">
    <location>
        <begin position="5"/>
        <end position="60"/>
    </location>
</feature>
<accession>A0A972J7J9</accession>
<comment type="caution">
    <text evidence="2">The sequence shown here is derived from an EMBL/GenBank/DDBJ whole genome shotgun (WGS) entry which is preliminary data.</text>
</comment>